<dbReference type="GO" id="GO:0003677">
    <property type="term" value="F:DNA binding"/>
    <property type="evidence" value="ECO:0007669"/>
    <property type="project" value="InterPro"/>
</dbReference>
<keyword evidence="3" id="KW-1185">Reference proteome</keyword>
<gene>
    <name evidence="2" type="ORF">B879_03555</name>
</gene>
<dbReference type="Pfam" id="PF12728">
    <property type="entry name" value="HTH_17"/>
    <property type="match status" value="1"/>
</dbReference>
<dbReference type="AlphaFoldDB" id="K1KZC6"/>
<dbReference type="NCBIfam" id="TIGR01764">
    <property type="entry name" value="excise"/>
    <property type="match status" value="1"/>
</dbReference>
<sequence>MTTSIIQPSKKDKKEAQKSVMTLEKITVSMKTQESLLFEIEGKSISLPKKAVLLLQKVLEAMAGGKSVEVSAFAEELSTQEAADILNVSRPHLVKLLESGKIPHKKVGSHRRVLLDDVKRYENALRKTRKRALDKLAQEAQEMDLGY</sequence>
<feature type="domain" description="Helix-turn-helix" evidence="1">
    <location>
        <begin position="77"/>
        <end position="121"/>
    </location>
</feature>
<dbReference type="SUPFAM" id="SSF46955">
    <property type="entry name" value="Putative DNA-binding domain"/>
    <property type="match status" value="1"/>
</dbReference>
<comment type="caution">
    <text evidence="2">The sequence shown here is derived from an EMBL/GenBank/DDBJ whole genome shotgun (WGS) entry which is preliminary data.</text>
</comment>
<proteinExistence type="predicted"/>
<accession>K1KZC6</accession>
<dbReference type="InterPro" id="IPR009061">
    <property type="entry name" value="DNA-bd_dom_put_sf"/>
</dbReference>
<dbReference type="InterPro" id="IPR041657">
    <property type="entry name" value="HTH_17"/>
</dbReference>
<dbReference type="EMBL" id="AMGM01000086">
    <property type="protein sequence ID" value="EKB47846.1"/>
    <property type="molecule type" value="Genomic_DNA"/>
</dbReference>
<evidence type="ECO:0000313" key="3">
    <source>
        <dbReference type="Proteomes" id="UP000004478"/>
    </source>
</evidence>
<organism evidence="2 3">
    <name type="scientific">Cecembia lonarensis (strain CCUG 58316 / KCTC 22772 / LW9)</name>
    <dbReference type="NCBI Taxonomy" id="1225176"/>
    <lineage>
        <taxon>Bacteria</taxon>
        <taxon>Pseudomonadati</taxon>
        <taxon>Bacteroidota</taxon>
        <taxon>Cytophagia</taxon>
        <taxon>Cytophagales</taxon>
        <taxon>Cyclobacteriaceae</taxon>
        <taxon>Cecembia</taxon>
    </lineage>
</organism>
<name>K1KZC6_CECL9</name>
<reference evidence="2 3" key="1">
    <citation type="journal article" date="2012" name="J. Bacteriol.">
        <title>Draft Genome Sequence of Cecembia lonarensis Strain LW9T, Isolated from Lonar Lake, a Haloalkaline Lake in India.</title>
        <authorList>
            <person name="Shivaji S."/>
            <person name="Ara S."/>
            <person name="Singh A."/>
            <person name="Pinnaka A.K."/>
        </authorList>
    </citation>
    <scope>NUCLEOTIDE SEQUENCE [LARGE SCALE GENOMIC DNA]</scope>
    <source>
        <strain evidence="2 3">LW9</strain>
    </source>
</reference>
<protein>
    <submittedName>
        <fullName evidence="2">DNA binding domain, excisionase family</fullName>
    </submittedName>
</protein>
<dbReference type="Proteomes" id="UP000004478">
    <property type="component" value="Unassembled WGS sequence"/>
</dbReference>
<evidence type="ECO:0000259" key="1">
    <source>
        <dbReference type="Pfam" id="PF12728"/>
    </source>
</evidence>
<evidence type="ECO:0000313" key="2">
    <source>
        <dbReference type="EMBL" id="EKB47846.1"/>
    </source>
</evidence>
<dbReference type="InterPro" id="IPR010093">
    <property type="entry name" value="SinI_DNA-bd"/>
</dbReference>